<keyword evidence="8" id="KW-1185">Reference proteome</keyword>
<name>S3CEP1_GLAL2</name>
<dbReference type="InterPro" id="IPR011251">
    <property type="entry name" value="Luciferase-like_dom"/>
</dbReference>
<dbReference type="PANTHER" id="PTHR30011:SF16">
    <property type="entry name" value="C2H2 FINGER DOMAIN TRANSCRIPTION FACTOR (EUROFUNG)-RELATED"/>
    <property type="match status" value="1"/>
</dbReference>
<dbReference type="InterPro" id="IPR016215">
    <property type="entry name" value="NTA_MOA"/>
</dbReference>
<dbReference type="GeneID" id="19470584"/>
<accession>S3CEP1</accession>
<dbReference type="HOGENOM" id="CLU_022256_0_0_1"/>
<sequence length="514" mass="56560">MVPKKKLHLNFFDMTCNSAHMGVGMWKIDNDNTSKKDSLEYYIWLAKLAEKGKITGIFFADVYGVDDAFPGQFDAQFKAGSNCAQMDPIVFVSAMASVTKSVCFGITGSTSYINPFVLARTYSTLDHATKGRVAWNVVTSYSTSSAKANGLEKVTAHDKRYEKAAEYLELCYSLWEGSWEDGSKVFDKSKDMAYDPTKIHKINFIGNHHQTSAIAPAHPSPQRTPVIFQAGASPAGKAFAAAHAEAIFVGGGKPSDTIGYVQEVRAAAAANGRDPQHVKIFPQMTPILGRTLEEAQAKYERYKAAADWRGGMAKLSQYLNCDLSKYPLDEPFDVNSIGKSDNAIHAMINMLKRFEGQNITPRIMGEKMAFCGFGPMPVGTPEMVADVMEDWVNNGDVDGFNIAYVSNPESYEDLVELLVPVLQKRGLMWDDYTVPGGTYRENLLSTPGEPLTPAGHPSRNFRYDVLKEKYADANGDITIDKRASEVKEEVKQSEKVVPVVESVVEAPKEVSVTA</sequence>
<dbReference type="OrthoDB" id="5561043at2759"/>
<evidence type="ECO:0000256" key="5">
    <source>
        <dbReference type="ARBA" id="ARBA00033748"/>
    </source>
</evidence>
<reference evidence="7 8" key="1">
    <citation type="journal article" date="2013" name="BMC Genomics">
        <title>Genomics-driven discovery of the pneumocandin biosynthetic gene cluster in the fungus Glarea lozoyensis.</title>
        <authorList>
            <person name="Chen L."/>
            <person name="Yue Q."/>
            <person name="Zhang X."/>
            <person name="Xiang M."/>
            <person name="Wang C."/>
            <person name="Li S."/>
            <person name="Che Y."/>
            <person name="Ortiz-Lopez F.J."/>
            <person name="Bills G.F."/>
            <person name="Liu X."/>
            <person name="An Z."/>
        </authorList>
    </citation>
    <scope>NUCLEOTIDE SEQUENCE [LARGE SCALE GENOMIC DNA]</scope>
    <source>
        <strain evidence="8">ATCC 20868 / MF5171</strain>
    </source>
</reference>
<dbReference type="AlphaFoldDB" id="S3CEP1"/>
<dbReference type="GO" id="GO:0004497">
    <property type="term" value="F:monooxygenase activity"/>
    <property type="evidence" value="ECO:0007669"/>
    <property type="project" value="UniProtKB-KW"/>
</dbReference>
<dbReference type="eggNOG" id="ENOG502T6N0">
    <property type="taxonomic scope" value="Eukaryota"/>
</dbReference>
<evidence type="ECO:0000313" key="7">
    <source>
        <dbReference type="EMBL" id="EPE24962.1"/>
    </source>
</evidence>
<evidence type="ECO:0000256" key="4">
    <source>
        <dbReference type="ARBA" id="ARBA00023033"/>
    </source>
</evidence>
<protein>
    <submittedName>
        <fullName evidence="7">Bacterial luciferase-like protein</fullName>
    </submittedName>
</protein>
<dbReference type="OMA" id="YAGSWRH"/>
<organism evidence="7 8">
    <name type="scientific">Glarea lozoyensis (strain ATCC 20868 / MF5171)</name>
    <dbReference type="NCBI Taxonomy" id="1116229"/>
    <lineage>
        <taxon>Eukaryota</taxon>
        <taxon>Fungi</taxon>
        <taxon>Dikarya</taxon>
        <taxon>Ascomycota</taxon>
        <taxon>Pezizomycotina</taxon>
        <taxon>Leotiomycetes</taxon>
        <taxon>Helotiales</taxon>
        <taxon>Helotiaceae</taxon>
        <taxon>Glarea</taxon>
    </lineage>
</organism>
<evidence type="ECO:0000259" key="6">
    <source>
        <dbReference type="Pfam" id="PF00296"/>
    </source>
</evidence>
<dbReference type="PANTHER" id="PTHR30011">
    <property type="entry name" value="ALKANESULFONATE MONOOXYGENASE-RELATED"/>
    <property type="match status" value="1"/>
</dbReference>
<keyword evidence="1" id="KW-0285">Flavoprotein</keyword>
<dbReference type="NCBIfam" id="TIGR03860">
    <property type="entry name" value="FMN_nitrolo"/>
    <property type="match status" value="1"/>
</dbReference>
<dbReference type="Pfam" id="PF00296">
    <property type="entry name" value="Bac_luciferase"/>
    <property type="match status" value="1"/>
</dbReference>
<dbReference type="Gene3D" id="3.20.20.30">
    <property type="entry name" value="Luciferase-like domain"/>
    <property type="match status" value="1"/>
</dbReference>
<dbReference type="PIRSF" id="PIRSF000337">
    <property type="entry name" value="NTA_MOA"/>
    <property type="match status" value="1"/>
</dbReference>
<dbReference type="InterPro" id="IPR051260">
    <property type="entry name" value="Diverse_substr_monoxygenases"/>
</dbReference>
<dbReference type="KEGG" id="glz:GLAREA_11543"/>
<keyword evidence="2" id="KW-0288">FMN</keyword>
<dbReference type="Proteomes" id="UP000016922">
    <property type="component" value="Unassembled WGS sequence"/>
</dbReference>
<proteinExistence type="inferred from homology"/>
<evidence type="ECO:0000256" key="1">
    <source>
        <dbReference type="ARBA" id="ARBA00022630"/>
    </source>
</evidence>
<gene>
    <name evidence="7" type="ORF">GLAREA_11543</name>
</gene>
<evidence type="ECO:0000256" key="2">
    <source>
        <dbReference type="ARBA" id="ARBA00022643"/>
    </source>
</evidence>
<evidence type="ECO:0000313" key="8">
    <source>
        <dbReference type="Proteomes" id="UP000016922"/>
    </source>
</evidence>
<dbReference type="InterPro" id="IPR036661">
    <property type="entry name" value="Luciferase-like_sf"/>
</dbReference>
<feature type="domain" description="Luciferase-like" evidence="6">
    <location>
        <begin position="26"/>
        <end position="395"/>
    </location>
</feature>
<dbReference type="EMBL" id="KE145372">
    <property type="protein sequence ID" value="EPE24962.1"/>
    <property type="molecule type" value="Genomic_DNA"/>
</dbReference>
<evidence type="ECO:0000256" key="3">
    <source>
        <dbReference type="ARBA" id="ARBA00023002"/>
    </source>
</evidence>
<keyword evidence="4" id="KW-0503">Monooxygenase</keyword>
<comment type="similarity">
    <text evidence="5">Belongs to the NtaA/SnaA/DszA monooxygenase family.</text>
</comment>
<keyword evidence="3" id="KW-0560">Oxidoreductase</keyword>
<dbReference type="SUPFAM" id="SSF51679">
    <property type="entry name" value="Bacterial luciferase-like"/>
    <property type="match status" value="1"/>
</dbReference>
<dbReference type="GO" id="GO:0016705">
    <property type="term" value="F:oxidoreductase activity, acting on paired donors, with incorporation or reduction of molecular oxygen"/>
    <property type="evidence" value="ECO:0007669"/>
    <property type="project" value="InterPro"/>
</dbReference>
<dbReference type="RefSeq" id="XP_008087877.1">
    <property type="nucleotide sequence ID" value="XM_008089686.1"/>
</dbReference>